<dbReference type="Pfam" id="PF07646">
    <property type="entry name" value="Kelch_2"/>
    <property type="match status" value="1"/>
</dbReference>
<dbReference type="FunFam" id="2.120.10.80:FF:000134">
    <property type="entry name" value="Kelch domain-containing protein, putative"/>
    <property type="match status" value="1"/>
</dbReference>
<evidence type="ECO:0000313" key="1">
    <source>
        <dbReference type="EMBL" id="CAI5453235.1"/>
    </source>
</evidence>
<gene>
    <name evidence="1" type="ORF">CAMP_LOCUS15872</name>
</gene>
<keyword evidence="2" id="KW-1185">Reference proteome</keyword>
<evidence type="ECO:0000313" key="2">
    <source>
        <dbReference type="Proteomes" id="UP001152747"/>
    </source>
</evidence>
<dbReference type="EMBL" id="CANHGI010000005">
    <property type="protein sequence ID" value="CAI5453235.1"/>
    <property type="molecule type" value="Genomic_DNA"/>
</dbReference>
<name>A0A9P1N6Q5_9PELO</name>
<protein>
    <recommendedName>
        <fullName evidence="3">Kelch repeat protein</fullName>
    </recommendedName>
</protein>
<dbReference type="PANTHER" id="PTHR46461:SF1">
    <property type="entry name" value="KELCH DOMAIN-CONTAINING PROTEIN 3"/>
    <property type="match status" value="1"/>
</dbReference>
<comment type="caution">
    <text evidence="1">The sequence shown here is derived from an EMBL/GenBank/DDBJ whole genome shotgun (WGS) entry which is preliminary data.</text>
</comment>
<sequence length="430" mass="48879">MARWTVHLEGGPRRVNHAAIAINSDIFSFGGYCSGDGQDQRQFIDVHVLDTTTYRWARVQHSNQTFNRRDAFLDVSIGNDADVGGEFSQKNEVPYQRYGHTVVGHNGKAYLWGGRNDDYGASNLMHEFDPVTLRWRKMEIVGFIPPARDGHTAVMVNNKMFVFGGFEEELQRFSQETYVFDFDTNRWAEFMTINTPPIWRDFHTAAAIDNKMYIFGGRSDQSGQVGDEHLFHSTNDIYDDKLMMLDLKTGKWSEVEVFGTAPGGRRSHSAWVYNQKMYMFGGYLGSKNIHYNELYCFEPMTSTWSIVGCFGEYPSARRRHCTVVVGNRVFLFGGTMPSGCGNGAGNGGIIPQISTSGLADLSDMHVLDYAPTLKQLALMQVLNQTTKQAATEIYQGFKYLLPLDVREEMYWMTTPNKLNQQTQQRFENFG</sequence>
<proteinExistence type="predicted"/>
<dbReference type="AlphaFoldDB" id="A0A9P1N6Q5"/>
<dbReference type="Gene3D" id="2.120.10.80">
    <property type="entry name" value="Kelch-type beta propeller"/>
    <property type="match status" value="2"/>
</dbReference>
<dbReference type="GO" id="GO:0005737">
    <property type="term" value="C:cytoplasm"/>
    <property type="evidence" value="ECO:0007669"/>
    <property type="project" value="TreeGrafter"/>
</dbReference>
<dbReference type="OrthoDB" id="432528at2759"/>
<dbReference type="InterPro" id="IPR011498">
    <property type="entry name" value="Kelch_2"/>
</dbReference>
<evidence type="ECO:0008006" key="3">
    <source>
        <dbReference type="Google" id="ProtNLM"/>
    </source>
</evidence>
<accession>A0A9P1N6Q5</accession>
<dbReference type="InterPro" id="IPR052637">
    <property type="entry name" value="KLHDC3-like"/>
</dbReference>
<dbReference type="GO" id="GO:0003682">
    <property type="term" value="F:chromatin binding"/>
    <property type="evidence" value="ECO:0007669"/>
    <property type="project" value="InterPro"/>
</dbReference>
<reference evidence="1" key="1">
    <citation type="submission" date="2022-11" db="EMBL/GenBank/DDBJ databases">
        <authorList>
            <person name="Kikuchi T."/>
        </authorList>
    </citation>
    <scope>NUCLEOTIDE SEQUENCE</scope>
    <source>
        <strain evidence="1">PS1010</strain>
    </source>
</reference>
<organism evidence="1 2">
    <name type="scientific">Caenorhabditis angaria</name>
    <dbReference type="NCBI Taxonomy" id="860376"/>
    <lineage>
        <taxon>Eukaryota</taxon>
        <taxon>Metazoa</taxon>
        <taxon>Ecdysozoa</taxon>
        <taxon>Nematoda</taxon>
        <taxon>Chromadorea</taxon>
        <taxon>Rhabditida</taxon>
        <taxon>Rhabditina</taxon>
        <taxon>Rhabditomorpha</taxon>
        <taxon>Rhabditoidea</taxon>
        <taxon>Rhabditidae</taxon>
        <taxon>Peloderinae</taxon>
        <taxon>Caenorhabditis</taxon>
    </lineage>
</organism>
<dbReference type="PANTHER" id="PTHR46461">
    <property type="entry name" value="KELCH DOMAIN-CONTAINING PROTEIN 3"/>
    <property type="match status" value="1"/>
</dbReference>
<dbReference type="InterPro" id="IPR015915">
    <property type="entry name" value="Kelch-typ_b-propeller"/>
</dbReference>
<dbReference type="Proteomes" id="UP001152747">
    <property type="component" value="Unassembled WGS sequence"/>
</dbReference>
<dbReference type="Pfam" id="PF24681">
    <property type="entry name" value="Kelch_KLHDC2_KLHL20_DRC7"/>
    <property type="match status" value="1"/>
</dbReference>
<dbReference type="SUPFAM" id="SSF117281">
    <property type="entry name" value="Kelch motif"/>
    <property type="match status" value="1"/>
</dbReference>